<evidence type="ECO:0000256" key="1">
    <source>
        <dbReference type="SAM" id="Phobius"/>
    </source>
</evidence>
<organism evidence="2 3">
    <name type="scientific">Brotonthovivens ammoniilytica</name>
    <dbReference type="NCBI Taxonomy" id="2981725"/>
    <lineage>
        <taxon>Bacteria</taxon>
        <taxon>Bacillati</taxon>
        <taxon>Bacillota</taxon>
        <taxon>Clostridia</taxon>
        <taxon>Lachnospirales</taxon>
        <taxon>Lachnospiraceae</taxon>
        <taxon>Brotonthovivens</taxon>
    </lineage>
</organism>
<keyword evidence="1" id="KW-0472">Membrane</keyword>
<evidence type="ECO:0000313" key="3">
    <source>
        <dbReference type="Proteomes" id="UP001652442"/>
    </source>
</evidence>
<accession>A0ABT2TMU1</accession>
<evidence type="ECO:0000313" key="2">
    <source>
        <dbReference type="EMBL" id="MCU6763528.1"/>
    </source>
</evidence>
<dbReference type="RefSeq" id="WP_262591410.1">
    <property type="nucleotide sequence ID" value="NZ_JAOQJQ010000008.1"/>
</dbReference>
<reference evidence="2 3" key="1">
    <citation type="journal article" date="2021" name="ISME Commun">
        <title>Automated analysis of genomic sequences facilitates high-throughput and comprehensive description of bacteria.</title>
        <authorList>
            <person name="Hitch T.C.A."/>
        </authorList>
    </citation>
    <scope>NUCLEOTIDE SEQUENCE [LARGE SCALE GENOMIC DNA]</scope>
    <source>
        <strain evidence="2 3">Sanger_109</strain>
    </source>
</reference>
<keyword evidence="1" id="KW-1133">Transmembrane helix</keyword>
<gene>
    <name evidence="2" type="ORF">OCV88_14525</name>
</gene>
<keyword evidence="3" id="KW-1185">Reference proteome</keyword>
<name>A0ABT2TMU1_9FIRM</name>
<keyword evidence="1" id="KW-0812">Transmembrane</keyword>
<proteinExistence type="predicted"/>
<dbReference type="Proteomes" id="UP001652442">
    <property type="component" value="Unassembled WGS sequence"/>
</dbReference>
<feature type="transmembrane region" description="Helical" evidence="1">
    <location>
        <begin position="12"/>
        <end position="35"/>
    </location>
</feature>
<comment type="caution">
    <text evidence="2">The sequence shown here is derived from an EMBL/GenBank/DDBJ whole genome shotgun (WGS) entry which is preliminary data.</text>
</comment>
<dbReference type="EMBL" id="JAOQJQ010000008">
    <property type="protein sequence ID" value="MCU6763528.1"/>
    <property type="molecule type" value="Genomic_DNA"/>
</dbReference>
<sequence>MQIAGLDLSIGAIIIILLVLSIGAGAVSFFAAFMVQKFHRKKEEKKGKK</sequence>
<protein>
    <submittedName>
        <fullName evidence="2">Uncharacterized protein</fullName>
    </submittedName>
</protein>